<evidence type="ECO:0000259" key="6">
    <source>
        <dbReference type="PROSITE" id="PS50011"/>
    </source>
</evidence>
<gene>
    <name evidence="7" type="ORF">M9Y10_016465</name>
</gene>
<sequence>MSFDINNERVSIICPKQIGPYVFRGTMGDGAFSVVKLVLNQNTNNFYACKIVPKKRINTESLRTRFEAEIYINQQLHHPGIVELFDLLKDENNYYIIMEFCPNGELFQYIIDRTRLSENEAKPFIRQILETLQYIHSMNISHRDLKPENLLISQTGMIKFSDFGLSNFIPRSGLLETPCGSPCYASPECISGKPYDGKSTDVWSCGVILYAMTTGQLPWTKRNQTQLFAQIKRGEYEIPNFLSDKCRNFIKGLLTVDISKRLTIEEALNDEWLRSTPVQYVSFFSNQKSPASKQIVPACITLRKVDIFFEKDSMSTQEELQIISKNLQLGKPKFKIYKSTSNSFDRSFSSGQFSFKQTSDFLKKTYSTSKFNSPNSAKATSMFDLQKIRFPQEQRGNIPSMSSQTIPKTMSDRNCAQMPQVSFMSNAIHTCSKGGARKYVMASSSMHISSNLNAPTIPKHCQVKRNSITSLPKSPNACLNLSSNLPRPTSVIRRTSFTKPKVMRNNDAV</sequence>
<evidence type="ECO:0000256" key="2">
    <source>
        <dbReference type="ARBA" id="ARBA00022679"/>
    </source>
</evidence>
<dbReference type="CDD" id="cd14003">
    <property type="entry name" value="STKc_AMPK-like"/>
    <property type="match status" value="1"/>
</dbReference>
<keyword evidence="3" id="KW-0547">Nucleotide-binding</keyword>
<evidence type="ECO:0000313" key="8">
    <source>
        <dbReference type="Proteomes" id="UP001470230"/>
    </source>
</evidence>
<keyword evidence="5" id="KW-0067">ATP-binding</keyword>
<name>A0ABR2HXB9_9EUKA</name>
<keyword evidence="1" id="KW-0723">Serine/threonine-protein kinase</keyword>
<comment type="caution">
    <text evidence="7">The sequence shown here is derived from an EMBL/GenBank/DDBJ whole genome shotgun (WGS) entry which is preliminary data.</text>
</comment>
<evidence type="ECO:0000256" key="4">
    <source>
        <dbReference type="ARBA" id="ARBA00022777"/>
    </source>
</evidence>
<evidence type="ECO:0000256" key="5">
    <source>
        <dbReference type="ARBA" id="ARBA00022840"/>
    </source>
</evidence>
<proteinExistence type="predicted"/>
<dbReference type="PANTHER" id="PTHR24346">
    <property type="entry name" value="MAP/MICROTUBULE AFFINITY-REGULATING KINASE"/>
    <property type="match status" value="1"/>
</dbReference>
<dbReference type="PANTHER" id="PTHR24346:SF82">
    <property type="entry name" value="KP78A-RELATED"/>
    <property type="match status" value="1"/>
</dbReference>
<dbReference type="InterPro" id="IPR000719">
    <property type="entry name" value="Prot_kinase_dom"/>
</dbReference>
<organism evidence="7 8">
    <name type="scientific">Tritrichomonas musculus</name>
    <dbReference type="NCBI Taxonomy" id="1915356"/>
    <lineage>
        <taxon>Eukaryota</taxon>
        <taxon>Metamonada</taxon>
        <taxon>Parabasalia</taxon>
        <taxon>Tritrichomonadida</taxon>
        <taxon>Tritrichomonadidae</taxon>
        <taxon>Tritrichomonas</taxon>
    </lineage>
</organism>
<keyword evidence="2" id="KW-0808">Transferase</keyword>
<dbReference type="SUPFAM" id="SSF56112">
    <property type="entry name" value="Protein kinase-like (PK-like)"/>
    <property type="match status" value="1"/>
</dbReference>
<reference evidence="7 8" key="1">
    <citation type="submission" date="2024-04" db="EMBL/GenBank/DDBJ databases">
        <title>Tritrichomonas musculus Genome.</title>
        <authorList>
            <person name="Alves-Ferreira E."/>
            <person name="Grigg M."/>
            <person name="Lorenzi H."/>
            <person name="Galac M."/>
        </authorList>
    </citation>
    <scope>NUCLEOTIDE SEQUENCE [LARGE SCALE GENOMIC DNA]</scope>
    <source>
        <strain evidence="7 8">EAF2021</strain>
    </source>
</reference>
<accession>A0ABR2HXB9</accession>
<dbReference type="Gene3D" id="1.10.510.10">
    <property type="entry name" value="Transferase(Phosphotransferase) domain 1"/>
    <property type="match status" value="1"/>
</dbReference>
<dbReference type="InterPro" id="IPR011009">
    <property type="entry name" value="Kinase-like_dom_sf"/>
</dbReference>
<dbReference type="EMBL" id="JAPFFF010000021">
    <property type="protein sequence ID" value="KAK8853919.1"/>
    <property type="molecule type" value="Genomic_DNA"/>
</dbReference>
<dbReference type="Pfam" id="PF00069">
    <property type="entry name" value="Pkinase"/>
    <property type="match status" value="1"/>
</dbReference>
<evidence type="ECO:0000313" key="7">
    <source>
        <dbReference type="EMBL" id="KAK8853919.1"/>
    </source>
</evidence>
<dbReference type="SMART" id="SM00220">
    <property type="entry name" value="S_TKc"/>
    <property type="match status" value="1"/>
</dbReference>
<dbReference type="InterPro" id="IPR008271">
    <property type="entry name" value="Ser/Thr_kinase_AS"/>
</dbReference>
<evidence type="ECO:0000256" key="3">
    <source>
        <dbReference type="ARBA" id="ARBA00022741"/>
    </source>
</evidence>
<dbReference type="PROSITE" id="PS00108">
    <property type="entry name" value="PROTEIN_KINASE_ST"/>
    <property type="match status" value="1"/>
</dbReference>
<evidence type="ECO:0000256" key="1">
    <source>
        <dbReference type="ARBA" id="ARBA00022527"/>
    </source>
</evidence>
<feature type="domain" description="Protein kinase" evidence="6">
    <location>
        <begin position="21"/>
        <end position="273"/>
    </location>
</feature>
<protein>
    <recommendedName>
        <fullName evidence="6">Protein kinase domain-containing protein</fullName>
    </recommendedName>
</protein>
<keyword evidence="8" id="KW-1185">Reference proteome</keyword>
<keyword evidence="4" id="KW-0418">Kinase</keyword>
<dbReference type="Proteomes" id="UP001470230">
    <property type="component" value="Unassembled WGS sequence"/>
</dbReference>
<dbReference type="PROSITE" id="PS50011">
    <property type="entry name" value="PROTEIN_KINASE_DOM"/>
    <property type="match status" value="1"/>
</dbReference>